<keyword evidence="3" id="KW-1185">Reference proteome</keyword>
<keyword evidence="1" id="KW-1133">Transmembrane helix</keyword>
<organism evidence="2 3">
    <name type="scientific">Trinickia soli</name>
    <dbReference type="NCBI Taxonomy" id="380675"/>
    <lineage>
        <taxon>Bacteria</taxon>
        <taxon>Pseudomonadati</taxon>
        <taxon>Pseudomonadota</taxon>
        <taxon>Betaproteobacteria</taxon>
        <taxon>Burkholderiales</taxon>
        <taxon>Burkholderiaceae</taxon>
        <taxon>Trinickia</taxon>
    </lineage>
</organism>
<comment type="caution">
    <text evidence="2">The sequence shown here is derived from an EMBL/GenBank/DDBJ whole genome shotgun (WGS) entry which is preliminary data.</text>
</comment>
<dbReference type="InterPro" id="IPR045629">
    <property type="entry name" value="DUF6232"/>
</dbReference>
<name>A0A2N7WFZ8_9BURK</name>
<protein>
    <submittedName>
        <fullName evidence="2">Uncharacterized protein</fullName>
    </submittedName>
</protein>
<proteinExistence type="predicted"/>
<keyword evidence="1" id="KW-0472">Membrane</keyword>
<gene>
    <name evidence="2" type="ORF">C0Z19_00710</name>
</gene>
<dbReference type="RefSeq" id="WP_102607874.1">
    <property type="nucleotide sequence ID" value="NZ_CADIKD010000005.1"/>
</dbReference>
<feature type="transmembrane region" description="Helical" evidence="1">
    <location>
        <begin position="52"/>
        <end position="81"/>
    </location>
</feature>
<dbReference type="EMBL" id="PNYB01000001">
    <property type="protein sequence ID" value="PMS28284.1"/>
    <property type="molecule type" value="Genomic_DNA"/>
</dbReference>
<dbReference type="Proteomes" id="UP000235347">
    <property type="component" value="Unassembled WGS sequence"/>
</dbReference>
<dbReference type="AlphaFoldDB" id="A0A2N7WFZ8"/>
<sequence>MDNNFNERGVMITRNGLSAGGQIFSLREILNTRTETIQKNRIVPLCLSLPGAAVAVGGGIAGSGAALTIGVMLTVVGYLAWATQDITHRLMVTTQSGGDREAISSPDRDFVQRVEQALQGALAALRQATEQQS</sequence>
<reference evidence="2 3" key="1">
    <citation type="submission" date="2018-01" db="EMBL/GenBank/DDBJ databases">
        <title>Whole genome analyses suggest that Burkholderia sensu lato contains two further novel genera in the rhizoxinica-symbiotica group Mycetohabitans gen. nov., and Trinickia gen. nov.: implications for the evolution of diazotrophy and nodulation in the Burkholderiaceae.</title>
        <authorList>
            <person name="Estrada-de los Santos P."/>
            <person name="Palmer M."/>
            <person name="Chavez-Ramirez B."/>
            <person name="Beukes C."/>
            <person name="Steenkamp E.T."/>
            <person name="Hirsch A.M."/>
            <person name="Manyaka P."/>
            <person name="Maluk M."/>
            <person name="Lafos M."/>
            <person name="Crook M."/>
            <person name="Gross E."/>
            <person name="Simon M.F."/>
            <person name="Bueno dos Reis Junior F."/>
            <person name="Poole P.S."/>
            <person name="Venter S.N."/>
            <person name="James E.K."/>
        </authorList>
    </citation>
    <scope>NUCLEOTIDE SEQUENCE [LARGE SCALE GENOMIC DNA]</scope>
    <source>
        <strain evidence="2 3">GP25-8</strain>
    </source>
</reference>
<keyword evidence="1" id="KW-0812">Transmembrane</keyword>
<evidence type="ECO:0000256" key="1">
    <source>
        <dbReference type="SAM" id="Phobius"/>
    </source>
</evidence>
<evidence type="ECO:0000313" key="3">
    <source>
        <dbReference type="Proteomes" id="UP000235347"/>
    </source>
</evidence>
<evidence type="ECO:0000313" key="2">
    <source>
        <dbReference type="EMBL" id="PMS28284.1"/>
    </source>
</evidence>
<accession>A0A2N7WFZ8</accession>
<dbReference type="Pfam" id="PF19744">
    <property type="entry name" value="DUF6232"/>
    <property type="match status" value="1"/>
</dbReference>